<feature type="region of interest" description="Disordered" evidence="1">
    <location>
        <begin position="241"/>
        <end position="269"/>
    </location>
</feature>
<evidence type="ECO:0000313" key="4">
    <source>
        <dbReference type="Proteomes" id="UP000887575"/>
    </source>
</evidence>
<dbReference type="Pfam" id="PF12130">
    <property type="entry name" value="bMERB_dom"/>
    <property type="match status" value="1"/>
</dbReference>
<dbReference type="PANTHER" id="PTHR23167">
    <property type="entry name" value="CALPONIN HOMOLOGY DOMAIN-CONTAINING PROTEIN DDB_G0272472-RELATED"/>
    <property type="match status" value="1"/>
</dbReference>
<dbReference type="Gene3D" id="1.10.418.10">
    <property type="entry name" value="Calponin-like domain"/>
    <property type="match status" value="1"/>
</dbReference>
<dbReference type="InterPro" id="IPR022735">
    <property type="entry name" value="bMERB_dom"/>
</dbReference>
<dbReference type="AlphaFoldDB" id="A0AAF3FRT8"/>
<evidence type="ECO:0000313" key="5">
    <source>
        <dbReference type="WBParaSite" id="MBELARI_LOCUS9357"/>
    </source>
</evidence>
<sequence>MWKRIQRSHKKPSKFKFTIGLQELQLVATPEWHPHLMTVSFMHRRRKISSGKRQWETSYSKPEQSIIVWPAQTPENIEILTTLYKGVNDEHYDDKEWTIVIESFTPKGKKKPIAAVPLNMRLFVNETPDQKSHMKLKMRPLVPNLQSAIIVLVLSSQFLSEGRRDDSSQASTLTRDLLPIEVDIHDAKAVSSEGPASPVRPSWREAPGRSLTTTPDPIANAKRKSTELVFEVDDKSRPVLVSSPPLRHGLGRASTRTPSRAPSQPPPEKIEGETLLAWAQRVTKDYQGVKVQDFTKSWRSGVTLCALIHAYRPDLIGDFDALDFSDTLSGRKSNVTKALLSAHAMGLTNLPDEYDILTPDEKDVRLLLEKLRGVFEGSLDGANLASGSDYRLSTIYGFSESEKKMMQELEEMKSVIDDEYSTEKAPKNESKFSAQPPLTTQHNSRKGSAHNGHQENGNDVVDLASRYSESLASPSMKGRAASPARREVLQEKARKMLNNPAPFLTQNQVPASTEVRERARHIIDEAVQNGATHRIQPDGSMVSDFRRSESIQSNGSRLGSNTDLRRVGAVPLNVTIRSFRKQDPSPVLPRKDYGTPIIPPMGRTTQNLVERSSENVTPTLNGRTSVESTPRSTFDRVRRFGSMRGSELRDSISQLFNQYGFSETPAPSGSNDYTFSTPTRTKITSKWENDVADPQSTARELVEITGKMKDLDAQAEQIRTKMGEPGIGDDEEPMLVETLQFCNIEKDRLVNKQEYYNIIEKIRNTIMEIQDLQGELGQRDDGGHYRTAEEKEHTDQLMQQLIEALSRKNNLILKVMDHEEMIEERAELLRGEAARNSSTLIRRNPPEGSSGSSQRGAPQYSSLRNFASSWLS</sequence>
<feature type="domain" description="C2 NT-type" evidence="3">
    <location>
        <begin position="5"/>
        <end position="158"/>
    </location>
</feature>
<name>A0AAF3FRT8_9BILA</name>
<dbReference type="InterPro" id="IPR019448">
    <property type="entry name" value="NT-C2"/>
</dbReference>
<dbReference type="WBParaSite" id="MBELARI_LOCUS9357">
    <property type="protein sequence ID" value="MBELARI_LOCUS9357"/>
    <property type="gene ID" value="MBELARI_LOCUS9357"/>
</dbReference>
<feature type="region of interest" description="Disordered" evidence="1">
    <location>
        <begin position="836"/>
        <end position="872"/>
    </location>
</feature>
<dbReference type="Proteomes" id="UP000887575">
    <property type="component" value="Unassembled WGS sequence"/>
</dbReference>
<dbReference type="SMART" id="SM00033">
    <property type="entry name" value="CH"/>
    <property type="match status" value="1"/>
</dbReference>
<reference evidence="5" key="1">
    <citation type="submission" date="2024-02" db="UniProtKB">
        <authorList>
            <consortium name="WormBaseParasite"/>
        </authorList>
    </citation>
    <scope>IDENTIFICATION</scope>
</reference>
<dbReference type="SUPFAM" id="SSF47576">
    <property type="entry name" value="Calponin-homology domain, CH-domain"/>
    <property type="match status" value="1"/>
</dbReference>
<dbReference type="PANTHER" id="PTHR23167:SF46">
    <property type="entry name" value="EPS15 HOMOLOGY DOMAIN CONTAINING PROTEIN-BINDING PROTEIN 1, ISOFORM F"/>
    <property type="match status" value="1"/>
</dbReference>
<accession>A0AAF3FRT8</accession>
<dbReference type="Pfam" id="PF00307">
    <property type="entry name" value="CH"/>
    <property type="match status" value="1"/>
</dbReference>
<dbReference type="PROSITE" id="PS50021">
    <property type="entry name" value="CH"/>
    <property type="match status" value="1"/>
</dbReference>
<keyword evidence="4" id="KW-1185">Reference proteome</keyword>
<evidence type="ECO:0000256" key="1">
    <source>
        <dbReference type="SAM" id="MobiDB-lite"/>
    </source>
</evidence>
<dbReference type="InterPro" id="IPR001715">
    <property type="entry name" value="CH_dom"/>
</dbReference>
<protein>
    <submittedName>
        <fullName evidence="5">EH domain-binding protein 1</fullName>
    </submittedName>
</protein>
<dbReference type="Pfam" id="PF10358">
    <property type="entry name" value="NT-C2"/>
    <property type="match status" value="1"/>
</dbReference>
<organism evidence="4 5">
    <name type="scientific">Mesorhabditis belari</name>
    <dbReference type="NCBI Taxonomy" id="2138241"/>
    <lineage>
        <taxon>Eukaryota</taxon>
        <taxon>Metazoa</taxon>
        <taxon>Ecdysozoa</taxon>
        <taxon>Nematoda</taxon>
        <taxon>Chromadorea</taxon>
        <taxon>Rhabditida</taxon>
        <taxon>Rhabditina</taxon>
        <taxon>Rhabditomorpha</taxon>
        <taxon>Rhabditoidea</taxon>
        <taxon>Rhabditidae</taxon>
        <taxon>Mesorhabditinae</taxon>
        <taxon>Mesorhabditis</taxon>
    </lineage>
</organism>
<dbReference type="InterPro" id="IPR050540">
    <property type="entry name" value="F-actin_Monoox_Mical"/>
</dbReference>
<feature type="region of interest" description="Disordered" evidence="1">
    <location>
        <begin position="188"/>
        <end position="218"/>
    </location>
</feature>
<dbReference type="InterPro" id="IPR036872">
    <property type="entry name" value="CH_dom_sf"/>
</dbReference>
<evidence type="ECO:0000259" key="2">
    <source>
        <dbReference type="PROSITE" id="PS50021"/>
    </source>
</evidence>
<feature type="region of interest" description="Disordered" evidence="1">
    <location>
        <begin position="420"/>
        <end position="458"/>
    </location>
</feature>
<feature type="region of interest" description="Disordered" evidence="1">
    <location>
        <begin position="583"/>
        <end position="603"/>
    </location>
</feature>
<feature type="compositionally biased region" description="Polar residues" evidence="1">
    <location>
        <begin position="431"/>
        <end position="442"/>
    </location>
</feature>
<dbReference type="PROSITE" id="PS51840">
    <property type="entry name" value="C2_NT"/>
    <property type="match status" value="1"/>
</dbReference>
<proteinExistence type="predicted"/>
<feature type="domain" description="Calponin-homology (CH)" evidence="2">
    <location>
        <begin position="269"/>
        <end position="376"/>
    </location>
</feature>
<feature type="compositionally biased region" description="Basic and acidic residues" evidence="1">
    <location>
        <begin position="420"/>
        <end position="430"/>
    </location>
</feature>
<evidence type="ECO:0000259" key="3">
    <source>
        <dbReference type="PROSITE" id="PS51840"/>
    </source>
</evidence>